<organism evidence="1 2">
    <name type="scientific">Lithospermum erythrorhizon</name>
    <name type="common">Purple gromwell</name>
    <name type="synonym">Lithospermum officinale var. erythrorhizon</name>
    <dbReference type="NCBI Taxonomy" id="34254"/>
    <lineage>
        <taxon>Eukaryota</taxon>
        <taxon>Viridiplantae</taxon>
        <taxon>Streptophyta</taxon>
        <taxon>Embryophyta</taxon>
        <taxon>Tracheophyta</taxon>
        <taxon>Spermatophyta</taxon>
        <taxon>Magnoliopsida</taxon>
        <taxon>eudicotyledons</taxon>
        <taxon>Gunneridae</taxon>
        <taxon>Pentapetalae</taxon>
        <taxon>asterids</taxon>
        <taxon>lamiids</taxon>
        <taxon>Boraginales</taxon>
        <taxon>Boraginaceae</taxon>
        <taxon>Boraginoideae</taxon>
        <taxon>Lithospermeae</taxon>
        <taxon>Lithospermum</taxon>
    </lineage>
</organism>
<accession>A0AAV3QPH5</accession>
<name>A0AAV3QPH5_LITER</name>
<dbReference type="PANTHER" id="PTHR36773">
    <property type="entry name" value="EXPRESSED PROTEIN"/>
    <property type="match status" value="1"/>
</dbReference>
<evidence type="ECO:0000313" key="2">
    <source>
        <dbReference type="Proteomes" id="UP001454036"/>
    </source>
</evidence>
<sequence>MVGEYSPSATIISFSKARPLLRVPIETPEHSFLLAFKNPQSWSTSYDSCISQITQQCEAASRIGCSLSASHKCKPPFWKTALGVSKQDFAQRAQCEHQEMEACLLAARESCCHFSKNKCFPAFRDAKVVVDGFVQWREVGKLIGFVCQDRNIIKIEFMEPQKTLLRIKKGLGINICRGEDLMGSQLLIQNLQQS</sequence>
<dbReference type="GO" id="GO:0009536">
    <property type="term" value="C:plastid"/>
    <property type="evidence" value="ECO:0007669"/>
    <property type="project" value="TreeGrafter"/>
</dbReference>
<dbReference type="PANTHER" id="PTHR36773:SF1">
    <property type="entry name" value="EXPRESSED PROTEIN"/>
    <property type="match status" value="1"/>
</dbReference>
<gene>
    <name evidence="1" type="ORF">LIER_20599</name>
</gene>
<dbReference type="Proteomes" id="UP001454036">
    <property type="component" value="Unassembled WGS sequence"/>
</dbReference>
<keyword evidence="2" id="KW-1185">Reference proteome</keyword>
<reference evidence="1 2" key="1">
    <citation type="submission" date="2024-01" db="EMBL/GenBank/DDBJ databases">
        <title>The complete chloroplast genome sequence of Lithospermum erythrorhizon: insights into the phylogenetic relationship among Boraginaceae species and the maternal lineages of purple gromwells.</title>
        <authorList>
            <person name="Okada T."/>
            <person name="Watanabe K."/>
        </authorList>
    </citation>
    <scope>NUCLEOTIDE SEQUENCE [LARGE SCALE GENOMIC DNA]</scope>
</reference>
<evidence type="ECO:0000313" key="1">
    <source>
        <dbReference type="EMBL" id="GAA0165116.1"/>
    </source>
</evidence>
<dbReference type="AlphaFoldDB" id="A0AAV3QPH5"/>
<dbReference type="EMBL" id="BAABME010005258">
    <property type="protein sequence ID" value="GAA0165116.1"/>
    <property type="molecule type" value="Genomic_DNA"/>
</dbReference>
<protein>
    <submittedName>
        <fullName evidence="1">Uncharacterized protein</fullName>
    </submittedName>
</protein>
<proteinExistence type="predicted"/>
<comment type="caution">
    <text evidence="1">The sequence shown here is derived from an EMBL/GenBank/DDBJ whole genome shotgun (WGS) entry which is preliminary data.</text>
</comment>